<dbReference type="GO" id="GO:1990904">
    <property type="term" value="C:ribonucleoprotein complex"/>
    <property type="evidence" value="ECO:0007669"/>
    <property type="project" value="UniProtKB-KW"/>
</dbReference>
<dbReference type="Proteomes" id="UP001161017">
    <property type="component" value="Unassembled WGS sequence"/>
</dbReference>
<comment type="caution">
    <text evidence="4">The sequence shown here is derived from an EMBL/GenBank/DDBJ whole genome shotgun (WGS) entry which is preliminary data.</text>
</comment>
<sequence>MEEHDPPPQGGPPQLPPQMFTTAAQLLDLTDTNLVLTESVERIFARDVYADIPRGIFLVRGENVLLLGEVVWVFDSLQLTVSAKIWQDLDKDDYVPEPYREVSDNEAHEMQKQEKEDRKATDKSRAKKLHKLGFEVEHAGENLF</sequence>
<proteinExistence type="predicted"/>
<dbReference type="GO" id="GO:1990726">
    <property type="term" value="C:Lsm1-7-Pat1 complex"/>
    <property type="evidence" value="ECO:0007669"/>
    <property type="project" value="TreeGrafter"/>
</dbReference>
<dbReference type="Gene3D" id="2.30.30.100">
    <property type="match status" value="1"/>
</dbReference>
<dbReference type="PANTHER" id="PTHR15588:SF8">
    <property type="entry name" value="U6 SNRNA-ASSOCIATED SM-LIKE PROTEIN LSM1"/>
    <property type="match status" value="1"/>
</dbReference>
<protein>
    <recommendedName>
        <fullName evidence="6">U6 snRNA-associated Sm-like protein LSm1</fullName>
    </recommendedName>
</protein>
<evidence type="ECO:0000256" key="1">
    <source>
        <dbReference type="ARBA" id="ARBA00022884"/>
    </source>
</evidence>
<accession>A0AA43QW19</accession>
<evidence type="ECO:0000256" key="3">
    <source>
        <dbReference type="SAM" id="MobiDB-lite"/>
    </source>
</evidence>
<evidence type="ECO:0000313" key="4">
    <source>
        <dbReference type="EMBL" id="MDI1492744.1"/>
    </source>
</evidence>
<dbReference type="GO" id="GO:0000932">
    <property type="term" value="C:P-body"/>
    <property type="evidence" value="ECO:0007669"/>
    <property type="project" value="TreeGrafter"/>
</dbReference>
<dbReference type="InterPro" id="IPR044642">
    <property type="entry name" value="PTHR15588"/>
</dbReference>
<feature type="region of interest" description="Disordered" evidence="3">
    <location>
        <begin position="101"/>
        <end position="126"/>
    </location>
</feature>
<gene>
    <name evidence="4" type="ORF">OHK93_004526</name>
</gene>
<evidence type="ECO:0008006" key="6">
    <source>
        <dbReference type="Google" id="ProtNLM"/>
    </source>
</evidence>
<keyword evidence="2" id="KW-0687">Ribonucleoprotein</keyword>
<reference evidence="4" key="1">
    <citation type="journal article" date="2023" name="Genome Biol. Evol.">
        <title>First Whole Genome Sequence and Flow Cytometry Genome Size Data for the Lichen-Forming Fungus Ramalina farinacea (Ascomycota).</title>
        <authorList>
            <person name="Llewellyn T."/>
            <person name="Mian S."/>
            <person name="Hill R."/>
            <person name="Leitch I.J."/>
            <person name="Gaya E."/>
        </authorList>
    </citation>
    <scope>NUCLEOTIDE SEQUENCE</scope>
    <source>
        <strain evidence="4">LIQ254RAFAR</strain>
    </source>
</reference>
<name>A0AA43QW19_9LECA</name>
<evidence type="ECO:0000256" key="2">
    <source>
        <dbReference type="ARBA" id="ARBA00023274"/>
    </source>
</evidence>
<organism evidence="4 5">
    <name type="scientific">Ramalina farinacea</name>
    <dbReference type="NCBI Taxonomy" id="258253"/>
    <lineage>
        <taxon>Eukaryota</taxon>
        <taxon>Fungi</taxon>
        <taxon>Dikarya</taxon>
        <taxon>Ascomycota</taxon>
        <taxon>Pezizomycotina</taxon>
        <taxon>Lecanoromycetes</taxon>
        <taxon>OSLEUM clade</taxon>
        <taxon>Lecanoromycetidae</taxon>
        <taxon>Lecanorales</taxon>
        <taxon>Lecanorineae</taxon>
        <taxon>Ramalinaceae</taxon>
        <taxon>Ramalina</taxon>
    </lineage>
</organism>
<keyword evidence="5" id="KW-1185">Reference proteome</keyword>
<evidence type="ECO:0000313" key="5">
    <source>
        <dbReference type="Proteomes" id="UP001161017"/>
    </source>
</evidence>
<dbReference type="GO" id="GO:0003729">
    <property type="term" value="F:mRNA binding"/>
    <property type="evidence" value="ECO:0007669"/>
    <property type="project" value="TreeGrafter"/>
</dbReference>
<feature type="compositionally biased region" description="Basic and acidic residues" evidence="3">
    <location>
        <begin position="101"/>
        <end position="124"/>
    </location>
</feature>
<dbReference type="GO" id="GO:0000290">
    <property type="term" value="P:deadenylation-dependent decapping of nuclear-transcribed mRNA"/>
    <property type="evidence" value="ECO:0007669"/>
    <property type="project" value="TreeGrafter"/>
</dbReference>
<keyword evidence="1" id="KW-0694">RNA-binding</keyword>
<dbReference type="PANTHER" id="PTHR15588">
    <property type="entry name" value="LSM1"/>
    <property type="match status" value="1"/>
</dbReference>
<dbReference type="EMBL" id="JAPUFD010000021">
    <property type="protein sequence ID" value="MDI1492744.1"/>
    <property type="molecule type" value="Genomic_DNA"/>
</dbReference>
<dbReference type="AlphaFoldDB" id="A0AA43QW19"/>